<protein>
    <submittedName>
        <fullName evidence="1">5042_t:CDS:1</fullName>
    </submittedName>
</protein>
<name>A0A9N9J1F5_9GLOM</name>
<sequence length="460" mass="53667">AITTRLNLKLYTNIDGNINLLDHQRVVCQIKSLHRIINKCRCKKKCKYSPIPYNLWLDEIVSIIAQAHTRKTFCLASNKETVLAELWEWAKQISSLPPMNEKDVQGIVHALRTDFPKLHIKNYHDKSDPAEKAQDFSNVDETWKEVDLVAYTSTLKIDISCTNYKFERAFCLFNSYIKTNAGTNQMLFYMRCIKNYVYYIEQRASNVPIIEEELFNWLLKAKRESLPLELQNREIFPDVESIIRNKDISTIRLWVAYMLEKFQSHCLFGWRMVDFLKKAGMIISIIKAIPKAKDNTVTLTETVKGKQTKEDFRRNIYVKLDHIADCYEVSSESITEEFITDYDIDDRNRYKVFDNTNASRSAKKSGLKSDKAKLGLLNSALSTIYEIKFKTTNNKNTYYHLVGTFDYEDASKLPPYQTDEGQFYENDEDMHYGYSKLSPDELEPSPNCISQNTQDLFDII</sequence>
<evidence type="ECO:0000313" key="2">
    <source>
        <dbReference type="Proteomes" id="UP000789759"/>
    </source>
</evidence>
<dbReference type="EMBL" id="CAJVQA010019653">
    <property type="protein sequence ID" value="CAG8760000.1"/>
    <property type="molecule type" value="Genomic_DNA"/>
</dbReference>
<proteinExistence type="predicted"/>
<dbReference type="Proteomes" id="UP000789759">
    <property type="component" value="Unassembled WGS sequence"/>
</dbReference>
<keyword evidence="2" id="KW-1185">Reference proteome</keyword>
<gene>
    <name evidence="1" type="ORF">CPELLU_LOCUS15241</name>
</gene>
<dbReference type="AlphaFoldDB" id="A0A9N9J1F5"/>
<organism evidence="1 2">
    <name type="scientific">Cetraspora pellucida</name>
    <dbReference type="NCBI Taxonomy" id="1433469"/>
    <lineage>
        <taxon>Eukaryota</taxon>
        <taxon>Fungi</taxon>
        <taxon>Fungi incertae sedis</taxon>
        <taxon>Mucoromycota</taxon>
        <taxon>Glomeromycotina</taxon>
        <taxon>Glomeromycetes</taxon>
        <taxon>Diversisporales</taxon>
        <taxon>Gigasporaceae</taxon>
        <taxon>Cetraspora</taxon>
    </lineage>
</organism>
<reference evidence="1" key="1">
    <citation type="submission" date="2021-06" db="EMBL/GenBank/DDBJ databases">
        <authorList>
            <person name="Kallberg Y."/>
            <person name="Tangrot J."/>
            <person name="Rosling A."/>
        </authorList>
    </citation>
    <scope>NUCLEOTIDE SEQUENCE</scope>
    <source>
        <strain evidence="1">FL966</strain>
    </source>
</reference>
<comment type="caution">
    <text evidence="1">The sequence shown here is derived from an EMBL/GenBank/DDBJ whole genome shotgun (WGS) entry which is preliminary data.</text>
</comment>
<dbReference type="OrthoDB" id="2373574at2759"/>
<feature type="non-terminal residue" evidence="1">
    <location>
        <position position="1"/>
    </location>
</feature>
<evidence type="ECO:0000313" key="1">
    <source>
        <dbReference type="EMBL" id="CAG8760000.1"/>
    </source>
</evidence>
<accession>A0A9N9J1F5</accession>